<feature type="chain" id="PRO_5034562109" evidence="3">
    <location>
        <begin position="24"/>
        <end position="120"/>
    </location>
</feature>
<dbReference type="Gene3D" id="2.10.90.10">
    <property type="entry name" value="Cystine-knot cytokines"/>
    <property type="match status" value="1"/>
</dbReference>
<dbReference type="AlphaFoldDB" id="A0A8C6R2R7"/>
<keyword evidence="5" id="KW-1185">Reference proteome</keyword>
<reference evidence="4" key="1">
    <citation type="submission" date="2025-08" db="UniProtKB">
        <authorList>
            <consortium name="Ensembl"/>
        </authorList>
    </citation>
    <scope>IDENTIFICATION</scope>
</reference>
<dbReference type="PANTHER" id="PTHR31129">
    <property type="entry name" value="GLYCOPROTEIN HORMONE ALPHA-2"/>
    <property type="match status" value="1"/>
</dbReference>
<comment type="subcellular location">
    <subcellularLocation>
        <location evidence="1">Secreted</location>
    </subcellularLocation>
</comment>
<dbReference type="GO" id="GO:0046982">
    <property type="term" value="F:protein heterodimerization activity"/>
    <property type="evidence" value="ECO:0007669"/>
    <property type="project" value="Ensembl"/>
</dbReference>
<feature type="signal peptide" evidence="3">
    <location>
        <begin position="1"/>
        <end position="23"/>
    </location>
</feature>
<evidence type="ECO:0000256" key="3">
    <source>
        <dbReference type="SAM" id="SignalP"/>
    </source>
</evidence>
<protein>
    <submittedName>
        <fullName evidence="4">Glycoprotein hormone alpha 2</fullName>
    </submittedName>
</protein>
<evidence type="ECO:0000256" key="2">
    <source>
        <dbReference type="ARBA" id="ARBA00022525"/>
    </source>
</evidence>
<dbReference type="Ensembl" id="ENSNGAT00000017740.1">
    <property type="protein sequence ID" value="ENSNGAP00000012184.1"/>
    <property type="gene ID" value="ENSNGAG00000014128.1"/>
</dbReference>
<keyword evidence="2" id="KW-0964">Secreted</keyword>
<dbReference type="GO" id="GO:0007166">
    <property type="term" value="P:cell surface receptor signaling pathway"/>
    <property type="evidence" value="ECO:0007669"/>
    <property type="project" value="Ensembl"/>
</dbReference>
<organism evidence="4 5">
    <name type="scientific">Nannospalax galili</name>
    <name type="common">Northern Israeli blind subterranean mole rat</name>
    <name type="synonym">Spalax galili</name>
    <dbReference type="NCBI Taxonomy" id="1026970"/>
    <lineage>
        <taxon>Eukaryota</taxon>
        <taxon>Metazoa</taxon>
        <taxon>Chordata</taxon>
        <taxon>Craniata</taxon>
        <taxon>Vertebrata</taxon>
        <taxon>Euteleostomi</taxon>
        <taxon>Mammalia</taxon>
        <taxon>Eutheria</taxon>
        <taxon>Euarchontoglires</taxon>
        <taxon>Glires</taxon>
        <taxon>Rodentia</taxon>
        <taxon>Myomorpha</taxon>
        <taxon>Muroidea</taxon>
        <taxon>Spalacidae</taxon>
        <taxon>Spalacinae</taxon>
        <taxon>Nannospalax</taxon>
    </lineage>
</organism>
<dbReference type="GO" id="GO:0031531">
    <property type="term" value="F:thyrotropin-releasing hormone receptor binding"/>
    <property type="evidence" value="ECO:0007669"/>
    <property type="project" value="Ensembl"/>
</dbReference>
<dbReference type="Proteomes" id="UP000694381">
    <property type="component" value="Unassembled WGS sequence"/>
</dbReference>
<dbReference type="PANTHER" id="PTHR31129:SF2">
    <property type="entry name" value="GLYCOPROTEIN HORMONE ALPHA-2"/>
    <property type="match status" value="1"/>
</dbReference>
<evidence type="ECO:0000256" key="1">
    <source>
        <dbReference type="ARBA" id="ARBA00004613"/>
    </source>
</evidence>
<evidence type="ECO:0000313" key="4">
    <source>
        <dbReference type="Ensembl" id="ENSNGAP00000012184.1"/>
    </source>
</evidence>
<dbReference type="InterPro" id="IPR029034">
    <property type="entry name" value="Cystine-knot_cytokine"/>
</dbReference>
<dbReference type="GeneTree" id="ENSGT00390000009379"/>
<dbReference type="GO" id="GO:0007189">
    <property type="term" value="P:adenylate cyclase-activating G protein-coupled receptor signaling pathway"/>
    <property type="evidence" value="ECO:0007669"/>
    <property type="project" value="Ensembl"/>
</dbReference>
<evidence type="ECO:0000313" key="5">
    <source>
        <dbReference type="Proteomes" id="UP000694381"/>
    </source>
</evidence>
<dbReference type="InterPro" id="IPR052680">
    <property type="entry name" value="Glyco_Hormone_Alpha"/>
</dbReference>
<proteinExistence type="predicted"/>
<dbReference type="GO" id="GO:0005615">
    <property type="term" value="C:extracellular space"/>
    <property type="evidence" value="ECO:0007669"/>
    <property type="project" value="TreeGrafter"/>
</dbReference>
<reference evidence="4" key="2">
    <citation type="submission" date="2025-09" db="UniProtKB">
        <authorList>
            <consortium name="Ensembl"/>
        </authorList>
    </citation>
    <scope>IDENTIFICATION</scope>
</reference>
<gene>
    <name evidence="4" type="primary">Gpha2</name>
</gene>
<keyword evidence="3" id="KW-0732">Signal</keyword>
<dbReference type="OMA" id="CTISKMQ"/>
<accession>A0A8C6R2R7</accession>
<sequence length="120" mass="13007">MPMAPSPALLLCLLVLATTEGHGWETDVLGCHLHHDDCQGTCQGSHVAQACSSAFPSRYSVLVASSYQHSITSVSQCCTISSLKKVMVWLRSVGNRRWGELELFTAAGACQCGMCRLSRY</sequence>
<name>A0A8C6R2R7_NANGA</name>